<reference evidence="5" key="1">
    <citation type="journal article" date="2021" name="PeerJ">
        <title>Extensive microbial diversity within the chicken gut microbiome revealed by metagenomics and culture.</title>
        <authorList>
            <person name="Gilroy R."/>
            <person name="Ravi A."/>
            <person name="Getino M."/>
            <person name="Pursley I."/>
            <person name="Horton D.L."/>
            <person name="Alikhan N.F."/>
            <person name="Baker D."/>
            <person name="Gharbi K."/>
            <person name="Hall N."/>
            <person name="Watson M."/>
            <person name="Adriaenssens E.M."/>
            <person name="Foster-Nyarko E."/>
            <person name="Jarju S."/>
            <person name="Secka A."/>
            <person name="Antonio M."/>
            <person name="Oren A."/>
            <person name="Chaudhuri R.R."/>
            <person name="La Ragione R."/>
            <person name="Hildebrand F."/>
            <person name="Pallen M.J."/>
        </authorList>
    </citation>
    <scope>NUCLEOTIDE SEQUENCE</scope>
    <source>
        <strain evidence="5">14975</strain>
    </source>
</reference>
<dbReference type="AlphaFoldDB" id="A0A9D1VCA9"/>
<dbReference type="InterPro" id="IPR052524">
    <property type="entry name" value="MFS_Cyanate_Porter"/>
</dbReference>
<sequence>MPALKRSTFHFVLIFLLISFNLRMAFSAANPMLDTLIVDLHLSPSDSGLFALLPVMAMGVAAPLGARLSCLIRPRLLIVHALAAAILGVIWRSYGGILGLYGGTVITGLGLGITGSVILGIVKVQYPQYLPELMGGYTACVCLGTSVGSGSATPIALMLGSWQKGLLFWALPLLIALILWVEYLVNSRDKLVNPHPINASMLPLLRQRRAWDVTLFYLFRVAGSWLIIVWLSTLMRLRGLGAIEAGLVLSLATVFQIPSSLLSHQFAVWLGSRRRLMLVTIPLSCVACAGLLEAPLDLWPLFSILLGLCIGSIFTLGMNFIVEGAADEAGTVALSGMAQGIGFIVGGALAWLVSSSMLLPHPELFILGFYTLFALSGLAFGLRCDRATPQKT</sequence>
<feature type="transmembrane region" description="Helical" evidence="4">
    <location>
        <begin position="134"/>
        <end position="160"/>
    </location>
</feature>
<feature type="transmembrane region" description="Helical" evidence="4">
    <location>
        <begin position="166"/>
        <end position="185"/>
    </location>
</feature>
<evidence type="ECO:0000256" key="3">
    <source>
        <dbReference type="ARBA" id="ARBA00023136"/>
    </source>
</evidence>
<organism evidence="5 6">
    <name type="scientific">Candidatus Akkermansia intestinigallinarum</name>
    <dbReference type="NCBI Taxonomy" id="2838431"/>
    <lineage>
        <taxon>Bacteria</taxon>
        <taxon>Pseudomonadati</taxon>
        <taxon>Verrucomicrobiota</taxon>
        <taxon>Verrucomicrobiia</taxon>
        <taxon>Verrucomicrobiales</taxon>
        <taxon>Akkermansiaceae</taxon>
        <taxon>Akkermansia</taxon>
    </lineage>
</organism>
<evidence type="ECO:0000256" key="2">
    <source>
        <dbReference type="ARBA" id="ARBA00022989"/>
    </source>
</evidence>
<dbReference type="SUPFAM" id="SSF103473">
    <property type="entry name" value="MFS general substrate transporter"/>
    <property type="match status" value="1"/>
</dbReference>
<protein>
    <submittedName>
        <fullName evidence="5">MFS transporter</fullName>
    </submittedName>
</protein>
<name>A0A9D1VCA9_9BACT</name>
<feature type="transmembrane region" description="Helical" evidence="4">
    <location>
        <begin position="210"/>
        <end position="231"/>
    </location>
</feature>
<feature type="transmembrane region" description="Helical" evidence="4">
    <location>
        <begin position="76"/>
        <end position="94"/>
    </location>
</feature>
<dbReference type="EMBL" id="DXFQ01000133">
    <property type="protein sequence ID" value="HIX20364.1"/>
    <property type="molecule type" value="Genomic_DNA"/>
</dbReference>
<dbReference type="PANTHER" id="PTHR23523:SF1">
    <property type="entry name" value="CYANATE TRANSPORT PROTEIN CYNX"/>
    <property type="match status" value="1"/>
</dbReference>
<reference evidence="5" key="2">
    <citation type="submission" date="2021-04" db="EMBL/GenBank/DDBJ databases">
        <authorList>
            <person name="Gilroy R."/>
        </authorList>
    </citation>
    <scope>NUCLEOTIDE SEQUENCE</scope>
    <source>
        <strain evidence="5">14975</strain>
    </source>
</reference>
<keyword evidence="1 4" id="KW-0812">Transmembrane</keyword>
<evidence type="ECO:0000256" key="4">
    <source>
        <dbReference type="SAM" id="Phobius"/>
    </source>
</evidence>
<dbReference type="Proteomes" id="UP000823964">
    <property type="component" value="Unassembled WGS sequence"/>
</dbReference>
<evidence type="ECO:0000313" key="6">
    <source>
        <dbReference type="Proteomes" id="UP000823964"/>
    </source>
</evidence>
<keyword evidence="3 4" id="KW-0472">Membrane</keyword>
<evidence type="ECO:0000313" key="5">
    <source>
        <dbReference type="EMBL" id="HIX20364.1"/>
    </source>
</evidence>
<accession>A0A9D1VCA9</accession>
<feature type="transmembrane region" description="Helical" evidence="4">
    <location>
        <begin position="237"/>
        <end position="255"/>
    </location>
</feature>
<dbReference type="Gene3D" id="1.20.1250.20">
    <property type="entry name" value="MFS general substrate transporter like domains"/>
    <property type="match status" value="2"/>
</dbReference>
<feature type="transmembrane region" description="Helical" evidence="4">
    <location>
        <begin position="364"/>
        <end position="382"/>
    </location>
</feature>
<dbReference type="Pfam" id="PF07690">
    <property type="entry name" value="MFS_1"/>
    <property type="match status" value="1"/>
</dbReference>
<feature type="transmembrane region" description="Helical" evidence="4">
    <location>
        <begin position="100"/>
        <end position="122"/>
    </location>
</feature>
<feature type="transmembrane region" description="Helical" evidence="4">
    <location>
        <begin position="298"/>
        <end position="322"/>
    </location>
</feature>
<evidence type="ECO:0000256" key="1">
    <source>
        <dbReference type="ARBA" id="ARBA00022692"/>
    </source>
</evidence>
<gene>
    <name evidence="5" type="ORF">H9862_07170</name>
</gene>
<dbReference type="PANTHER" id="PTHR23523">
    <property type="match status" value="1"/>
</dbReference>
<feature type="transmembrane region" description="Helical" evidence="4">
    <location>
        <begin position="49"/>
        <end position="69"/>
    </location>
</feature>
<keyword evidence="2 4" id="KW-1133">Transmembrane helix</keyword>
<feature type="transmembrane region" description="Helical" evidence="4">
    <location>
        <begin position="276"/>
        <end position="292"/>
    </location>
</feature>
<comment type="caution">
    <text evidence="5">The sequence shown here is derived from an EMBL/GenBank/DDBJ whole genome shotgun (WGS) entry which is preliminary data.</text>
</comment>
<feature type="transmembrane region" description="Helical" evidence="4">
    <location>
        <begin position="329"/>
        <end position="352"/>
    </location>
</feature>
<proteinExistence type="predicted"/>
<dbReference type="InterPro" id="IPR036259">
    <property type="entry name" value="MFS_trans_sf"/>
</dbReference>
<dbReference type="GO" id="GO:0022857">
    <property type="term" value="F:transmembrane transporter activity"/>
    <property type="evidence" value="ECO:0007669"/>
    <property type="project" value="InterPro"/>
</dbReference>
<dbReference type="InterPro" id="IPR011701">
    <property type="entry name" value="MFS"/>
</dbReference>